<proteinExistence type="predicted"/>
<evidence type="ECO:0000313" key="3">
    <source>
        <dbReference type="EMBL" id="SVB47949.1"/>
    </source>
</evidence>
<gene>
    <name evidence="3" type="ORF">METZ01_LOCUS200803</name>
</gene>
<feature type="domain" description="Oxidoreductase molybdopterin-binding" evidence="2">
    <location>
        <begin position="36"/>
        <end position="103"/>
    </location>
</feature>
<dbReference type="InterPro" id="IPR000572">
    <property type="entry name" value="OxRdtase_Mopterin-bd_dom"/>
</dbReference>
<dbReference type="EMBL" id="UINC01043634">
    <property type="protein sequence ID" value="SVB47949.1"/>
    <property type="molecule type" value="Genomic_DNA"/>
</dbReference>
<dbReference type="InterPro" id="IPR036374">
    <property type="entry name" value="OxRdtase_Mopterin-bd_sf"/>
</dbReference>
<protein>
    <recommendedName>
        <fullName evidence="2">Oxidoreductase molybdopterin-binding domain-containing protein</fullName>
    </recommendedName>
</protein>
<accession>A0A382EC05</accession>
<name>A0A382EC05_9ZZZZ</name>
<feature type="region of interest" description="Disordered" evidence="1">
    <location>
        <begin position="1"/>
        <end position="21"/>
    </location>
</feature>
<dbReference type="Pfam" id="PF00174">
    <property type="entry name" value="Oxidored_molyb"/>
    <property type="match status" value="1"/>
</dbReference>
<dbReference type="Gene3D" id="3.90.420.10">
    <property type="entry name" value="Oxidoreductase, molybdopterin-binding domain"/>
    <property type="match status" value="1"/>
</dbReference>
<feature type="compositionally biased region" description="Polar residues" evidence="1">
    <location>
        <begin position="8"/>
        <end position="18"/>
    </location>
</feature>
<feature type="non-terminal residue" evidence="3">
    <location>
        <position position="104"/>
    </location>
</feature>
<dbReference type="AlphaFoldDB" id="A0A382EC05"/>
<evidence type="ECO:0000259" key="2">
    <source>
        <dbReference type="Pfam" id="PF00174"/>
    </source>
</evidence>
<dbReference type="SUPFAM" id="SSF56524">
    <property type="entry name" value="Oxidoreductase molybdopterin-binding domain"/>
    <property type="match status" value="1"/>
</dbReference>
<sequence length="104" mass="12226">MQKKIGKITTNNNLQTTDAPPGQFVTEKFPVFSVFPTPSINLDTWKLTINADSNLIREYKWNEIIKLTEDNIEEDFHCVTQWSRLDTKWEGFLVNNLFKNFEID</sequence>
<organism evidence="3">
    <name type="scientific">marine metagenome</name>
    <dbReference type="NCBI Taxonomy" id="408172"/>
    <lineage>
        <taxon>unclassified sequences</taxon>
        <taxon>metagenomes</taxon>
        <taxon>ecological metagenomes</taxon>
    </lineage>
</organism>
<evidence type="ECO:0000256" key="1">
    <source>
        <dbReference type="SAM" id="MobiDB-lite"/>
    </source>
</evidence>
<reference evidence="3" key="1">
    <citation type="submission" date="2018-05" db="EMBL/GenBank/DDBJ databases">
        <authorList>
            <person name="Lanie J.A."/>
            <person name="Ng W.-L."/>
            <person name="Kazmierczak K.M."/>
            <person name="Andrzejewski T.M."/>
            <person name="Davidsen T.M."/>
            <person name="Wayne K.J."/>
            <person name="Tettelin H."/>
            <person name="Glass J.I."/>
            <person name="Rusch D."/>
            <person name="Podicherti R."/>
            <person name="Tsui H.-C.T."/>
            <person name="Winkler M.E."/>
        </authorList>
    </citation>
    <scope>NUCLEOTIDE SEQUENCE</scope>
</reference>